<accession>A0A2P8CVL4</accession>
<reference evidence="1 2" key="1">
    <citation type="submission" date="2018-03" db="EMBL/GenBank/DDBJ databases">
        <title>Genomic Encyclopedia of Type Strains, Phase III (KMG-III): the genomes of soil and plant-associated and newly described type strains.</title>
        <authorList>
            <person name="Whitman W."/>
        </authorList>
    </citation>
    <scope>NUCLEOTIDE SEQUENCE [LARGE SCALE GENOMIC DNA]</scope>
    <source>
        <strain evidence="1 2">CGMCC 1.12700</strain>
    </source>
</reference>
<gene>
    <name evidence="1" type="ORF">B0I18_11325</name>
</gene>
<evidence type="ECO:0000313" key="2">
    <source>
        <dbReference type="Proteomes" id="UP000240572"/>
    </source>
</evidence>
<dbReference type="AlphaFoldDB" id="A0A2P8CVL4"/>
<comment type="caution">
    <text evidence="1">The sequence shown here is derived from an EMBL/GenBank/DDBJ whole genome shotgun (WGS) entry which is preliminary data.</text>
</comment>
<dbReference type="EMBL" id="PYGD01000013">
    <property type="protein sequence ID" value="PSK89013.1"/>
    <property type="molecule type" value="Genomic_DNA"/>
</dbReference>
<dbReference type="Pfam" id="PF09411">
    <property type="entry name" value="PagL"/>
    <property type="match status" value="1"/>
</dbReference>
<name>A0A2P8CVL4_9BACT</name>
<evidence type="ECO:0000313" key="1">
    <source>
        <dbReference type="EMBL" id="PSK89013.1"/>
    </source>
</evidence>
<sequence>MAQEQQSWKGFGIEGNVMMGKMIKHTARFTGTLPERSYSAELNFVKQCYGQKDWQQRRHNPQLGVGLYYTNYNKNDVYGQVFGIFPNIQFPLVHGKNIEWTLRLGMGVCYVTKPYQRTPVANTENTVIGGHWNNLSPFSTDLRWHISDQWDLQAGLNFSHVSNASFQQPNLGINMWGGHIGLRYFPVTSRPDPIRRPLEPLKNRWLLQGRASIAFVESPPADGPLYPVYMGALYVSKRYWSKNKVYGGADIYYNTRMYSLLKSIEHFRGSEGAQSTQVAVFLGNEFLVGRIGLIAQAGYYLHKMDDQKSDFYQKIGGNLYLVQREKGLLKELFFSAILKTHTTTAELFEMGIGIGI</sequence>
<dbReference type="Gene3D" id="2.40.160.20">
    <property type="match status" value="1"/>
</dbReference>
<dbReference type="SUPFAM" id="SSF56935">
    <property type="entry name" value="Porins"/>
    <property type="match status" value="1"/>
</dbReference>
<dbReference type="RefSeq" id="WP_181358586.1">
    <property type="nucleotide sequence ID" value="NZ_PYGD01000013.1"/>
</dbReference>
<dbReference type="Proteomes" id="UP000240572">
    <property type="component" value="Unassembled WGS sequence"/>
</dbReference>
<proteinExistence type="predicted"/>
<organism evidence="1 2">
    <name type="scientific">Taibaiella chishuiensis</name>
    <dbReference type="NCBI Taxonomy" id="1434707"/>
    <lineage>
        <taxon>Bacteria</taxon>
        <taxon>Pseudomonadati</taxon>
        <taxon>Bacteroidota</taxon>
        <taxon>Chitinophagia</taxon>
        <taxon>Chitinophagales</taxon>
        <taxon>Chitinophagaceae</taxon>
        <taxon>Taibaiella</taxon>
    </lineage>
</organism>
<protein>
    <submittedName>
        <fullName evidence="1">Lipid A 3-O-deacylase PagL</fullName>
    </submittedName>
</protein>
<keyword evidence="2" id="KW-1185">Reference proteome</keyword>
<dbReference type="InterPro" id="IPR018550">
    <property type="entry name" value="Lipid-A_deacylase-rel"/>
</dbReference>